<name>A0A9Q1C6J4_HOLLE</name>
<accession>A0A9Q1C6J4</accession>
<protein>
    <submittedName>
        <fullName evidence="1">Uncharacterized protein</fullName>
    </submittedName>
</protein>
<organism evidence="1 2">
    <name type="scientific">Holothuria leucospilota</name>
    <name type="common">Black long sea cucumber</name>
    <name type="synonym">Mertensiothuria leucospilota</name>
    <dbReference type="NCBI Taxonomy" id="206669"/>
    <lineage>
        <taxon>Eukaryota</taxon>
        <taxon>Metazoa</taxon>
        <taxon>Echinodermata</taxon>
        <taxon>Eleutherozoa</taxon>
        <taxon>Echinozoa</taxon>
        <taxon>Holothuroidea</taxon>
        <taxon>Aspidochirotacea</taxon>
        <taxon>Aspidochirotida</taxon>
        <taxon>Holothuriidae</taxon>
        <taxon>Holothuria</taxon>
    </lineage>
</organism>
<dbReference type="Proteomes" id="UP001152320">
    <property type="component" value="Chromosome 7"/>
</dbReference>
<comment type="caution">
    <text evidence="1">The sequence shown here is derived from an EMBL/GenBank/DDBJ whole genome shotgun (WGS) entry which is preliminary data.</text>
</comment>
<gene>
    <name evidence="1" type="ORF">HOLleu_17003</name>
</gene>
<dbReference type="AlphaFoldDB" id="A0A9Q1C6J4"/>
<reference evidence="1" key="1">
    <citation type="submission" date="2021-10" db="EMBL/GenBank/DDBJ databases">
        <title>Tropical sea cucumber genome reveals ecological adaptation and Cuvierian tubules defense mechanism.</title>
        <authorList>
            <person name="Chen T."/>
        </authorList>
    </citation>
    <scope>NUCLEOTIDE SEQUENCE</scope>
    <source>
        <strain evidence="1">Nanhai2018</strain>
        <tissue evidence="1">Muscle</tissue>
    </source>
</reference>
<evidence type="ECO:0000313" key="2">
    <source>
        <dbReference type="Proteomes" id="UP001152320"/>
    </source>
</evidence>
<evidence type="ECO:0000313" key="1">
    <source>
        <dbReference type="EMBL" id="KAJ8039325.1"/>
    </source>
</evidence>
<proteinExistence type="predicted"/>
<sequence>MSSGPNLIHEFFQRIGRVFLVVGDEFLTKALLYYACSLFVRYNRDQEIIFILDLEGLTRKNDLADAIVSKLKLDGKVTTDEVKDILQNCNCLIIVKGVECLKTDQEEFEKSNDTNNEDKMTTDDLLKNSHCLSKCGKLRWLVLAKTGGCWKNVISSHFIRSQIDKLIPQNWSKYVSDVFKYYNTVSESIPKTPQGDPEENFKNEAEYFTKYVFNENNIVEKIGLSQSMLILFSHVVVSDITKRKIDLSELCLYRRSYLIETILYCFEIQYSNISDHPATFEELKMILGRAGLPQDEKCNPFTEASTLASEFSVRKIQDEIQSINLKEALLIGFLKSSNEHDVTSEECAVSLCDNVIQEHLVALVITSENLLENFLNSFCWSENERMRQVLQLMYGTKPNTRSLIAKILLKEKKWDILIDCLFESENERDFEMITAKDGTVHEVKVSELNRYSHRLAFCRFCKILASNKVRLRELSFKGYWSREWFINWKIPQVEKVEFIQVDFSNQTEYNYAVKFCNERNVKRRNVSFTECHLPGSQKPFSEITSK</sequence>
<keyword evidence="2" id="KW-1185">Reference proteome</keyword>
<dbReference type="EMBL" id="JAIZAY010000007">
    <property type="protein sequence ID" value="KAJ8039325.1"/>
    <property type="molecule type" value="Genomic_DNA"/>
</dbReference>